<comment type="similarity">
    <text evidence="2">Belongs to the TacA antitoxin family.</text>
</comment>
<sequence>MSALKKERVEYRVTAEEKLALEEAAILSSTTVSRFISETMAQKVEAVILERKRLLVSHEQWKNVMFALENPPEPTELMKEIFGSAMEETWKVTVNR</sequence>
<dbReference type="InterPro" id="IPR010985">
    <property type="entry name" value="Ribbon_hlx_hlx"/>
</dbReference>
<organism evidence="3 4">
    <name type="scientific">Candidatus Enterovibrio escicola</name>
    <dbReference type="NCBI Taxonomy" id="1927127"/>
    <lineage>
        <taxon>Bacteria</taxon>
        <taxon>Pseudomonadati</taxon>
        <taxon>Pseudomonadota</taxon>
        <taxon>Gammaproteobacteria</taxon>
        <taxon>Vibrionales</taxon>
        <taxon>Vibrionaceae</taxon>
        <taxon>Enterovibrio</taxon>
    </lineage>
</organism>
<dbReference type="AlphaFoldDB" id="A0A2A5T4A0"/>
<dbReference type="PANTHER" id="PTHR35401:SF2">
    <property type="entry name" value="ABC-TYPE TRANSPORT SYSTEM"/>
    <property type="match status" value="1"/>
</dbReference>
<gene>
    <name evidence="3" type="ORF">BTN49_1557</name>
</gene>
<evidence type="ECO:0000313" key="3">
    <source>
        <dbReference type="EMBL" id="PCS22997.1"/>
    </source>
</evidence>
<dbReference type="GO" id="GO:0006355">
    <property type="term" value="P:regulation of DNA-templated transcription"/>
    <property type="evidence" value="ECO:0007669"/>
    <property type="project" value="InterPro"/>
</dbReference>
<dbReference type="PANTHER" id="PTHR35401">
    <property type="entry name" value="COPG FAMILY HELIX-TURN-HELIX PROTEIN-RELATED-RELATED"/>
    <property type="match status" value="1"/>
</dbReference>
<protein>
    <recommendedName>
        <fullName evidence="5">DUF1778 domain-containing protein</fullName>
    </recommendedName>
</protein>
<dbReference type="SUPFAM" id="SSF47598">
    <property type="entry name" value="Ribbon-helix-helix"/>
    <property type="match status" value="1"/>
</dbReference>
<accession>A0A2A5T4A0</accession>
<dbReference type="OrthoDB" id="6505495at2"/>
<keyword evidence="4" id="KW-1185">Reference proteome</keyword>
<dbReference type="InterPro" id="IPR014795">
    <property type="entry name" value="TacA_1-like"/>
</dbReference>
<dbReference type="Proteomes" id="UP000219020">
    <property type="component" value="Unassembled WGS sequence"/>
</dbReference>
<dbReference type="EMBL" id="NBYY01000013">
    <property type="protein sequence ID" value="PCS22997.1"/>
    <property type="molecule type" value="Genomic_DNA"/>
</dbReference>
<reference evidence="4" key="1">
    <citation type="submission" date="2017-04" db="EMBL/GenBank/DDBJ databases">
        <title>Genome evolution of the luminous symbionts of deep sea anglerfish.</title>
        <authorList>
            <person name="Hendry T.A."/>
        </authorList>
    </citation>
    <scope>NUCLEOTIDE SEQUENCE [LARGE SCALE GENOMIC DNA]</scope>
</reference>
<evidence type="ECO:0008006" key="5">
    <source>
        <dbReference type="Google" id="ProtNLM"/>
    </source>
</evidence>
<evidence type="ECO:0000256" key="1">
    <source>
        <dbReference type="ARBA" id="ARBA00022649"/>
    </source>
</evidence>
<evidence type="ECO:0000256" key="2">
    <source>
        <dbReference type="ARBA" id="ARBA00049988"/>
    </source>
</evidence>
<evidence type="ECO:0000313" key="4">
    <source>
        <dbReference type="Proteomes" id="UP000219020"/>
    </source>
</evidence>
<keyword evidence="1" id="KW-1277">Toxin-antitoxin system</keyword>
<name>A0A2A5T4A0_9GAMM</name>
<comment type="caution">
    <text evidence="3">The sequence shown here is derived from an EMBL/GenBank/DDBJ whole genome shotgun (WGS) entry which is preliminary data.</text>
</comment>
<dbReference type="RefSeq" id="WP_097356438.1">
    <property type="nucleotide sequence ID" value="NZ_CAWNJE010000031.1"/>
</dbReference>
<proteinExistence type="inferred from homology"/>
<dbReference type="Pfam" id="PF08681">
    <property type="entry name" value="TacA1"/>
    <property type="match status" value="1"/>
</dbReference>
<dbReference type="GeneID" id="66951659"/>
<dbReference type="Gene3D" id="1.20.5.780">
    <property type="entry name" value="Single helix bin"/>
    <property type="match status" value="1"/>
</dbReference>